<dbReference type="RefSeq" id="WP_265675967.1">
    <property type="nucleotide sequence ID" value="NZ_JAKRRY010000022.1"/>
</dbReference>
<feature type="chain" id="PRO_5040962597" description="Porin" evidence="2">
    <location>
        <begin position="21"/>
        <end position="234"/>
    </location>
</feature>
<feature type="signal peptide" evidence="2">
    <location>
        <begin position="1"/>
        <end position="20"/>
    </location>
</feature>
<keyword evidence="4" id="KW-1185">Reference proteome</keyword>
<keyword evidence="1 2" id="KW-0732">Signal</keyword>
<proteinExistence type="predicted"/>
<accession>A0A9X3CQW9</accession>
<comment type="caution">
    <text evidence="3">The sequence shown here is derived from an EMBL/GenBank/DDBJ whole genome shotgun (WGS) entry which is preliminary data.</text>
</comment>
<reference evidence="3" key="1">
    <citation type="submission" date="2022-02" db="EMBL/GenBank/DDBJ databases">
        <title>Vibrio sp. nov, a new bacterium isolated from seawater.</title>
        <authorList>
            <person name="Yuan Y."/>
        </authorList>
    </citation>
    <scope>NUCLEOTIDE SEQUENCE</scope>
    <source>
        <strain evidence="3">ZSDZ65</strain>
    </source>
</reference>
<dbReference type="Gene3D" id="2.40.160.40">
    <property type="entry name" value="monomeric porin ompg"/>
    <property type="match status" value="1"/>
</dbReference>
<evidence type="ECO:0008006" key="5">
    <source>
        <dbReference type="Google" id="ProtNLM"/>
    </source>
</evidence>
<sequence length="234" mass="25913">MKKTAIVLALTSVFSANIMAEGLSGGVELDAKFVNGEKEYSANNGSGIKAFVGYEGFGASAKRKANFENEYNVNYKHDFDGFWLKGEYEFVDKKSVQHDPAKPVNDQNKFGVTVGGNIADLFDTSLRLRKDTDLRSGHNAPRGDIYRFDLAAGKQVTDRMYFNAKVVGQKQNNKDVIALDSGADRNKDTIYNLELRATFTDIQNMVPYVEVGNEGVFGKDTRNTYGKVGVVFPF</sequence>
<name>A0A9X3CQW9_9VIBR</name>
<dbReference type="Proteomes" id="UP001155587">
    <property type="component" value="Unassembled WGS sequence"/>
</dbReference>
<dbReference type="AlphaFoldDB" id="A0A9X3CQW9"/>
<gene>
    <name evidence="3" type="ORF">MD535_15675</name>
</gene>
<organism evidence="3 4">
    <name type="scientific">Vibrio qingdaonensis</name>
    <dbReference type="NCBI Taxonomy" id="2829491"/>
    <lineage>
        <taxon>Bacteria</taxon>
        <taxon>Pseudomonadati</taxon>
        <taxon>Pseudomonadota</taxon>
        <taxon>Gammaproteobacteria</taxon>
        <taxon>Vibrionales</taxon>
        <taxon>Vibrionaceae</taxon>
        <taxon>Vibrio</taxon>
    </lineage>
</organism>
<dbReference type="EMBL" id="JAKRRY010000022">
    <property type="protein sequence ID" value="MCW8347439.1"/>
    <property type="molecule type" value="Genomic_DNA"/>
</dbReference>
<evidence type="ECO:0000256" key="2">
    <source>
        <dbReference type="SAM" id="SignalP"/>
    </source>
</evidence>
<protein>
    <recommendedName>
        <fullName evidence="5">Porin</fullName>
    </recommendedName>
</protein>
<dbReference type="InterPro" id="IPR053713">
    <property type="entry name" value="Bact_OM_Channel_sf"/>
</dbReference>
<evidence type="ECO:0000313" key="4">
    <source>
        <dbReference type="Proteomes" id="UP001155587"/>
    </source>
</evidence>
<evidence type="ECO:0000256" key="1">
    <source>
        <dbReference type="ARBA" id="ARBA00022729"/>
    </source>
</evidence>
<evidence type="ECO:0000313" key="3">
    <source>
        <dbReference type="EMBL" id="MCW8347439.1"/>
    </source>
</evidence>